<dbReference type="GO" id="GO:0043590">
    <property type="term" value="C:bacterial nucleoid"/>
    <property type="evidence" value="ECO:0007669"/>
    <property type="project" value="TreeGrafter"/>
</dbReference>
<gene>
    <name evidence="5" type="ORF">HYT40_03100</name>
</gene>
<evidence type="ECO:0000313" key="5">
    <source>
        <dbReference type="EMBL" id="MBI2097106.1"/>
    </source>
</evidence>
<dbReference type="AlphaFoldDB" id="A0A931WPU1"/>
<reference evidence="5" key="1">
    <citation type="submission" date="2020-07" db="EMBL/GenBank/DDBJ databases">
        <title>Huge and variable diversity of episymbiotic CPR bacteria and DPANN archaea in groundwater ecosystems.</title>
        <authorList>
            <person name="He C.Y."/>
            <person name="Keren R."/>
            <person name="Whittaker M."/>
            <person name="Farag I.F."/>
            <person name="Doudna J."/>
            <person name="Cate J.H.D."/>
            <person name="Banfield J.F."/>
        </authorList>
    </citation>
    <scope>NUCLEOTIDE SEQUENCE</scope>
    <source>
        <strain evidence="5">NC_groundwater_193_Ag_S-0.1um_51_7</strain>
    </source>
</reference>
<organism evidence="5 6">
    <name type="scientific">Candidatus Sungiibacteriota bacterium</name>
    <dbReference type="NCBI Taxonomy" id="2750080"/>
    <lineage>
        <taxon>Bacteria</taxon>
        <taxon>Candidatus Sungiibacteriota</taxon>
    </lineage>
</organism>
<dbReference type="PANTHER" id="PTHR33991">
    <property type="entry name" value="DNA REPAIR PROTEIN RECO"/>
    <property type="match status" value="1"/>
</dbReference>
<comment type="caution">
    <text evidence="5">The sequence shown here is derived from an EMBL/GenBank/DDBJ whole genome shotgun (WGS) entry which is preliminary data.</text>
</comment>
<dbReference type="PANTHER" id="PTHR33991:SF1">
    <property type="entry name" value="DNA REPAIR PROTEIN RECO"/>
    <property type="match status" value="1"/>
</dbReference>
<evidence type="ECO:0000256" key="3">
    <source>
        <dbReference type="ARBA" id="ARBA00023204"/>
    </source>
</evidence>
<protein>
    <submittedName>
        <fullName evidence="5">Recombination protein O N-terminal domain-containing protein</fullName>
    </submittedName>
</protein>
<dbReference type="InterPro" id="IPR012340">
    <property type="entry name" value="NA-bd_OB-fold"/>
</dbReference>
<keyword evidence="3" id="KW-0234">DNA repair</keyword>
<dbReference type="Proteomes" id="UP000724148">
    <property type="component" value="Unassembled WGS sequence"/>
</dbReference>
<dbReference type="GO" id="GO:0006302">
    <property type="term" value="P:double-strand break repair"/>
    <property type="evidence" value="ECO:0007669"/>
    <property type="project" value="TreeGrafter"/>
</dbReference>
<evidence type="ECO:0000259" key="4">
    <source>
        <dbReference type="Pfam" id="PF11967"/>
    </source>
</evidence>
<keyword evidence="2" id="KW-0233">DNA recombination</keyword>
<dbReference type="InterPro" id="IPR022572">
    <property type="entry name" value="DNA_rep/recomb_RecO_N"/>
</dbReference>
<dbReference type="EMBL" id="JACOZA010000081">
    <property type="protein sequence ID" value="MBI2097106.1"/>
    <property type="molecule type" value="Genomic_DNA"/>
</dbReference>
<proteinExistence type="predicted"/>
<evidence type="ECO:0000256" key="1">
    <source>
        <dbReference type="ARBA" id="ARBA00022763"/>
    </source>
</evidence>
<dbReference type="GO" id="GO:0006310">
    <property type="term" value="P:DNA recombination"/>
    <property type="evidence" value="ECO:0007669"/>
    <property type="project" value="UniProtKB-KW"/>
</dbReference>
<accession>A0A931WPU1</accession>
<keyword evidence="1" id="KW-0227">DNA damage</keyword>
<sequence>MHQSRAFVLERRERREADQLVTLYTEEFGILRTIASGVRKAGAKLRGHLEPPAKTEVTLVTGKQNYRLTGAILIDSFARIRKFLERRRAAEAAAAVLLRIFFQERDPRIWGALEEFFGALDRESPLPARLCQQALFWFLIRALAILGYHASLDGMFSRMPRLRALFLKYESEDISRALDISLPPSALRVIGRALQKSFEAHTGQHFAFLTKVD</sequence>
<dbReference type="Pfam" id="PF11967">
    <property type="entry name" value="RecO_N"/>
    <property type="match status" value="1"/>
</dbReference>
<evidence type="ECO:0000313" key="6">
    <source>
        <dbReference type="Proteomes" id="UP000724148"/>
    </source>
</evidence>
<feature type="domain" description="DNA replication/recombination mediator RecO N-terminal" evidence="4">
    <location>
        <begin position="1"/>
        <end position="77"/>
    </location>
</feature>
<name>A0A931WPU1_9BACT</name>
<dbReference type="Gene3D" id="2.40.50.140">
    <property type="entry name" value="Nucleic acid-binding proteins"/>
    <property type="match status" value="1"/>
</dbReference>
<dbReference type="SUPFAM" id="SSF50249">
    <property type="entry name" value="Nucleic acid-binding proteins"/>
    <property type="match status" value="1"/>
</dbReference>
<evidence type="ECO:0000256" key="2">
    <source>
        <dbReference type="ARBA" id="ARBA00023172"/>
    </source>
</evidence>
<dbReference type="InterPro" id="IPR003717">
    <property type="entry name" value="RecO"/>
</dbReference>